<evidence type="ECO:0000313" key="1">
    <source>
        <dbReference type="EMBL" id="KAK7814876.1"/>
    </source>
</evidence>
<keyword evidence="2" id="KW-1185">Reference proteome</keyword>
<name>A0AAW0IL82_MYOGA</name>
<evidence type="ECO:0000313" key="2">
    <source>
        <dbReference type="Proteomes" id="UP001488838"/>
    </source>
</evidence>
<organism evidence="1 2">
    <name type="scientific">Myodes glareolus</name>
    <name type="common">Bank vole</name>
    <name type="synonym">Clethrionomys glareolus</name>
    <dbReference type="NCBI Taxonomy" id="447135"/>
    <lineage>
        <taxon>Eukaryota</taxon>
        <taxon>Metazoa</taxon>
        <taxon>Chordata</taxon>
        <taxon>Craniata</taxon>
        <taxon>Vertebrata</taxon>
        <taxon>Euteleostomi</taxon>
        <taxon>Mammalia</taxon>
        <taxon>Eutheria</taxon>
        <taxon>Euarchontoglires</taxon>
        <taxon>Glires</taxon>
        <taxon>Rodentia</taxon>
        <taxon>Myomorpha</taxon>
        <taxon>Muroidea</taxon>
        <taxon>Cricetidae</taxon>
        <taxon>Arvicolinae</taxon>
        <taxon>Myodes</taxon>
    </lineage>
</organism>
<accession>A0AAW0IL82</accession>
<sequence length="12" mass="1402">MCKHHHCLQGAH</sequence>
<reference evidence="1 2" key="1">
    <citation type="journal article" date="2023" name="bioRxiv">
        <title>Conserved and derived expression patterns and positive selection on dental genes reveal complex evolutionary context of ever-growing rodent molars.</title>
        <authorList>
            <person name="Calamari Z.T."/>
            <person name="Song A."/>
            <person name="Cohen E."/>
            <person name="Akter M."/>
            <person name="Roy R.D."/>
            <person name="Hallikas O."/>
            <person name="Christensen M.M."/>
            <person name="Li P."/>
            <person name="Marangoni P."/>
            <person name="Jernvall J."/>
            <person name="Klein O.D."/>
        </authorList>
    </citation>
    <scope>NUCLEOTIDE SEQUENCE [LARGE SCALE GENOMIC DNA]</scope>
    <source>
        <strain evidence="1">V071</strain>
    </source>
</reference>
<protein>
    <submittedName>
        <fullName evidence="1">Uncharacterized protein</fullName>
    </submittedName>
</protein>
<dbReference type="Proteomes" id="UP001488838">
    <property type="component" value="Unassembled WGS sequence"/>
</dbReference>
<comment type="caution">
    <text evidence="1">The sequence shown here is derived from an EMBL/GenBank/DDBJ whole genome shotgun (WGS) entry which is preliminary data.</text>
</comment>
<proteinExistence type="predicted"/>
<gene>
    <name evidence="1" type="ORF">U0070_026377</name>
</gene>
<dbReference type="EMBL" id="JBBHLL010000118">
    <property type="protein sequence ID" value="KAK7814876.1"/>
    <property type="molecule type" value="Genomic_DNA"/>
</dbReference>